<dbReference type="InterPro" id="IPR036047">
    <property type="entry name" value="F-box-like_dom_sf"/>
</dbReference>
<sequence>MTSQLPDELWLEIFSRLPRETTLNLYQTHRRFRRILCARVFARFSFHPYTAKPHHQGAVLLLPPKRIERALERLAFGASPEVAPLVRLVNVEPYPPDHPSSSEASATDEQYLLLFELYERLVHFTCLQNLSCTNIRLTQTFFSSLCRLPELVTLSVADSNPLLGHHTDYSSSKLHKLRALVVSGYSPMDGRDYSEWIPLLRPEFLTELQLQLLPHRIPEIGPSFPTSQTSKQAVDIRRILPKFPALHILTVIDNAMELSLKRNVPDHRDTIPVFLPPLTEYTGPIWTLRTFLCLPTLTHLAIGFVSAPELLTELQSIGAQSTVTSLWVSVVSFTNPLLIALCDFFPALTRLRVEVRDYQDTGEQKIDVFLDSLAKSTPLPPHLTQLALAWSTRQTDMKSPIYPKFRQELTARYPAVDAVWLCFYNGMLLWRKTPDRDEQIIENAFEATDGFLAVQKKVGIMRSTFDYTWGEIKSNNSQIVQSTI</sequence>
<keyword evidence="3" id="KW-1185">Reference proteome</keyword>
<dbReference type="EMBL" id="JARKIB010000091">
    <property type="protein sequence ID" value="KAJ7743382.1"/>
    <property type="molecule type" value="Genomic_DNA"/>
</dbReference>
<dbReference type="Gene3D" id="1.20.1280.50">
    <property type="match status" value="1"/>
</dbReference>
<evidence type="ECO:0000313" key="3">
    <source>
        <dbReference type="Proteomes" id="UP001215598"/>
    </source>
</evidence>
<dbReference type="InterPro" id="IPR032675">
    <property type="entry name" value="LRR_dom_sf"/>
</dbReference>
<dbReference type="Pfam" id="PF12937">
    <property type="entry name" value="F-box-like"/>
    <property type="match status" value="1"/>
</dbReference>
<dbReference type="Proteomes" id="UP001215598">
    <property type="component" value="Unassembled WGS sequence"/>
</dbReference>
<dbReference type="SUPFAM" id="SSF52047">
    <property type="entry name" value="RNI-like"/>
    <property type="match status" value="1"/>
</dbReference>
<evidence type="ECO:0000259" key="1">
    <source>
        <dbReference type="PROSITE" id="PS50181"/>
    </source>
</evidence>
<dbReference type="SUPFAM" id="SSF81383">
    <property type="entry name" value="F-box domain"/>
    <property type="match status" value="1"/>
</dbReference>
<dbReference type="Gene3D" id="3.80.10.10">
    <property type="entry name" value="Ribonuclease Inhibitor"/>
    <property type="match status" value="1"/>
</dbReference>
<dbReference type="CDD" id="cd09917">
    <property type="entry name" value="F-box_SF"/>
    <property type="match status" value="1"/>
</dbReference>
<accession>A0AAD7N303</accession>
<dbReference type="PROSITE" id="PS50181">
    <property type="entry name" value="FBOX"/>
    <property type="match status" value="1"/>
</dbReference>
<dbReference type="AlphaFoldDB" id="A0AAD7N303"/>
<dbReference type="InterPro" id="IPR001810">
    <property type="entry name" value="F-box_dom"/>
</dbReference>
<protein>
    <recommendedName>
        <fullName evidence="1">F-box domain-containing protein</fullName>
    </recommendedName>
</protein>
<organism evidence="2 3">
    <name type="scientific">Mycena metata</name>
    <dbReference type="NCBI Taxonomy" id="1033252"/>
    <lineage>
        <taxon>Eukaryota</taxon>
        <taxon>Fungi</taxon>
        <taxon>Dikarya</taxon>
        <taxon>Basidiomycota</taxon>
        <taxon>Agaricomycotina</taxon>
        <taxon>Agaricomycetes</taxon>
        <taxon>Agaricomycetidae</taxon>
        <taxon>Agaricales</taxon>
        <taxon>Marasmiineae</taxon>
        <taxon>Mycenaceae</taxon>
        <taxon>Mycena</taxon>
    </lineage>
</organism>
<evidence type="ECO:0000313" key="2">
    <source>
        <dbReference type="EMBL" id="KAJ7743382.1"/>
    </source>
</evidence>
<proteinExistence type="predicted"/>
<name>A0AAD7N303_9AGAR</name>
<comment type="caution">
    <text evidence="2">The sequence shown here is derived from an EMBL/GenBank/DDBJ whole genome shotgun (WGS) entry which is preliminary data.</text>
</comment>
<feature type="domain" description="F-box" evidence="1">
    <location>
        <begin position="1"/>
        <end position="44"/>
    </location>
</feature>
<gene>
    <name evidence="2" type="ORF">B0H16DRAFT_1693528</name>
</gene>
<reference evidence="2" key="1">
    <citation type="submission" date="2023-03" db="EMBL/GenBank/DDBJ databases">
        <title>Massive genome expansion in bonnet fungi (Mycena s.s.) driven by repeated elements and novel gene families across ecological guilds.</title>
        <authorList>
            <consortium name="Lawrence Berkeley National Laboratory"/>
            <person name="Harder C.B."/>
            <person name="Miyauchi S."/>
            <person name="Viragh M."/>
            <person name="Kuo A."/>
            <person name="Thoen E."/>
            <person name="Andreopoulos B."/>
            <person name="Lu D."/>
            <person name="Skrede I."/>
            <person name="Drula E."/>
            <person name="Henrissat B."/>
            <person name="Morin E."/>
            <person name="Kohler A."/>
            <person name="Barry K."/>
            <person name="LaButti K."/>
            <person name="Morin E."/>
            <person name="Salamov A."/>
            <person name="Lipzen A."/>
            <person name="Mereny Z."/>
            <person name="Hegedus B."/>
            <person name="Baldrian P."/>
            <person name="Stursova M."/>
            <person name="Weitz H."/>
            <person name="Taylor A."/>
            <person name="Grigoriev I.V."/>
            <person name="Nagy L.G."/>
            <person name="Martin F."/>
            <person name="Kauserud H."/>
        </authorList>
    </citation>
    <scope>NUCLEOTIDE SEQUENCE</scope>
    <source>
        <strain evidence="2">CBHHK182m</strain>
    </source>
</reference>